<dbReference type="Proteomes" id="UP001363035">
    <property type="component" value="Unassembled WGS sequence"/>
</dbReference>
<comment type="subcellular location">
    <subcellularLocation>
        <location evidence="1">Cell outer membrane</location>
    </subcellularLocation>
</comment>
<evidence type="ECO:0000256" key="2">
    <source>
        <dbReference type="ARBA" id="ARBA00006275"/>
    </source>
</evidence>
<evidence type="ECO:0000256" key="5">
    <source>
        <dbReference type="ARBA" id="ARBA00023237"/>
    </source>
</evidence>
<dbReference type="Pfam" id="PF07980">
    <property type="entry name" value="SusD_RagB"/>
    <property type="match status" value="1"/>
</dbReference>
<protein>
    <submittedName>
        <fullName evidence="9">RagB/SusD family nutrient uptake outer membrane protein</fullName>
    </submittedName>
</protein>
<name>A0ABU8I2K7_9SPHI</name>
<evidence type="ECO:0000313" key="9">
    <source>
        <dbReference type="EMBL" id="MEI5983630.1"/>
    </source>
</evidence>
<dbReference type="RefSeq" id="WP_099368218.1">
    <property type="nucleotide sequence ID" value="NZ_JAYLLN010000002.1"/>
</dbReference>
<feature type="domain" description="RagB/SusD" evidence="7">
    <location>
        <begin position="285"/>
        <end position="544"/>
    </location>
</feature>
<keyword evidence="4" id="KW-0472">Membrane</keyword>
<sequence>MKLLDKKTIRFAAALFIGTSLMTGCTNLDETMYSKLEKESFYKNKLEVMQAALRPFTHMQAWLAPTGASAFYYHSELSADQLAWPQKGRHGYDGGDHFRMHYHTWTETENRMRDAWNLMWTGVGFVNNAIADISTLDAEKIGMTAEEVQSVVSQLKVLRAYHYIRMMDMWGNIPIVTEVANSPVNPETKTRKEVFDFIKTELEAEVTKLPDLNAETVGKVNRAAGYAMLSELYLNAQKWTGTPMWDECIAAADKVISGAGGGIGGTPKLSPNINAIFSNTNSANPESIFQFQYSRKGGFTFDWGGFFMGYDYMKEALGVSYGGWNAFVVIPTAFDAYNAQDLRKKDWFLFGPQYKRGTTTPVLGTEEYAKQPLSFVNSIRRESEGDKTSEGSMAEGEENSGARFNKYKSGITSDENYQENDYVIYRLTEVIFNKAEALMRKNGGAANQAAVDLINSSRQRAFAAADWTANRYTTATLTLDELLAERGREFIFEGKRRTDLIRFGKFTTGTWWDHKATGDVNKEIFPIPQTQMAINPNLKQNPGYNGG</sequence>
<evidence type="ECO:0000256" key="6">
    <source>
        <dbReference type="SAM" id="MobiDB-lite"/>
    </source>
</evidence>
<feature type="domain" description="SusD-like N-terminal" evidence="8">
    <location>
        <begin position="28"/>
        <end position="234"/>
    </location>
</feature>
<comment type="caution">
    <text evidence="9">The sequence shown here is derived from an EMBL/GenBank/DDBJ whole genome shotgun (WGS) entry which is preliminary data.</text>
</comment>
<dbReference type="InterPro" id="IPR033985">
    <property type="entry name" value="SusD-like_N"/>
</dbReference>
<evidence type="ECO:0000259" key="7">
    <source>
        <dbReference type="Pfam" id="PF07980"/>
    </source>
</evidence>
<dbReference type="Gene3D" id="1.25.40.390">
    <property type="match status" value="1"/>
</dbReference>
<evidence type="ECO:0000259" key="8">
    <source>
        <dbReference type="Pfam" id="PF14322"/>
    </source>
</evidence>
<feature type="region of interest" description="Disordered" evidence="6">
    <location>
        <begin position="379"/>
        <end position="400"/>
    </location>
</feature>
<dbReference type="EMBL" id="JAYLLN010000002">
    <property type="protein sequence ID" value="MEI5983630.1"/>
    <property type="molecule type" value="Genomic_DNA"/>
</dbReference>
<dbReference type="PROSITE" id="PS51257">
    <property type="entry name" value="PROKAR_LIPOPROTEIN"/>
    <property type="match status" value="1"/>
</dbReference>
<proteinExistence type="inferred from homology"/>
<accession>A0ABU8I2K7</accession>
<keyword evidence="10" id="KW-1185">Reference proteome</keyword>
<dbReference type="SUPFAM" id="SSF48452">
    <property type="entry name" value="TPR-like"/>
    <property type="match status" value="1"/>
</dbReference>
<evidence type="ECO:0000313" key="10">
    <source>
        <dbReference type="Proteomes" id="UP001363035"/>
    </source>
</evidence>
<dbReference type="Pfam" id="PF14322">
    <property type="entry name" value="SusD-like_3"/>
    <property type="match status" value="1"/>
</dbReference>
<evidence type="ECO:0000256" key="3">
    <source>
        <dbReference type="ARBA" id="ARBA00022729"/>
    </source>
</evidence>
<keyword evidence="5" id="KW-0998">Cell outer membrane</keyword>
<gene>
    <name evidence="9" type="ORF">VJ786_01810</name>
</gene>
<reference evidence="9 10" key="1">
    <citation type="submission" date="2024-01" db="EMBL/GenBank/DDBJ databases">
        <title>Sphingobacterium tenebrionis sp. nov., a novel endophyte isolated from tenebrio molitor intestines.</title>
        <authorList>
            <person name="Zhang C."/>
        </authorList>
    </citation>
    <scope>NUCLEOTIDE SEQUENCE [LARGE SCALE GENOMIC DNA]</scope>
    <source>
        <strain evidence="9 10">PU5-4</strain>
    </source>
</reference>
<comment type="similarity">
    <text evidence="2">Belongs to the SusD family.</text>
</comment>
<keyword evidence="3" id="KW-0732">Signal</keyword>
<feature type="compositionally biased region" description="Basic and acidic residues" evidence="6">
    <location>
        <begin position="379"/>
        <end position="389"/>
    </location>
</feature>
<evidence type="ECO:0000256" key="1">
    <source>
        <dbReference type="ARBA" id="ARBA00004442"/>
    </source>
</evidence>
<dbReference type="InterPro" id="IPR011990">
    <property type="entry name" value="TPR-like_helical_dom_sf"/>
</dbReference>
<dbReference type="InterPro" id="IPR012944">
    <property type="entry name" value="SusD_RagB_dom"/>
</dbReference>
<organism evidence="9 10">
    <name type="scientific">Sphingobacterium tenebrionis</name>
    <dbReference type="NCBI Taxonomy" id="3111775"/>
    <lineage>
        <taxon>Bacteria</taxon>
        <taxon>Pseudomonadati</taxon>
        <taxon>Bacteroidota</taxon>
        <taxon>Sphingobacteriia</taxon>
        <taxon>Sphingobacteriales</taxon>
        <taxon>Sphingobacteriaceae</taxon>
        <taxon>Sphingobacterium</taxon>
    </lineage>
</organism>
<evidence type="ECO:0000256" key="4">
    <source>
        <dbReference type="ARBA" id="ARBA00023136"/>
    </source>
</evidence>